<keyword evidence="3" id="KW-1185">Reference proteome</keyword>
<gene>
    <name evidence="2" type="ORF">FN846DRAFT_999639</name>
</gene>
<dbReference type="EMBL" id="VXIS01000327">
    <property type="protein sequence ID" value="KAA8894601.1"/>
    <property type="molecule type" value="Genomic_DNA"/>
</dbReference>
<feature type="transmembrane region" description="Helical" evidence="1">
    <location>
        <begin position="83"/>
        <end position="103"/>
    </location>
</feature>
<keyword evidence="1" id="KW-1133">Transmembrane helix</keyword>
<organism evidence="2 3">
    <name type="scientific">Sphaerosporella brunnea</name>
    <dbReference type="NCBI Taxonomy" id="1250544"/>
    <lineage>
        <taxon>Eukaryota</taxon>
        <taxon>Fungi</taxon>
        <taxon>Dikarya</taxon>
        <taxon>Ascomycota</taxon>
        <taxon>Pezizomycotina</taxon>
        <taxon>Pezizomycetes</taxon>
        <taxon>Pezizales</taxon>
        <taxon>Pyronemataceae</taxon>
        <taxon>Sphaerosporella</taxon>
    </lineage>
</organism>
<protein>
    <submittedName>
        <fullName evidence="2">Uncharacterized protein</fullName>
    </submittedName>
</protein>
<dbReference type="Proteomes" id="UP000326924">
    <property type="component" value="Unassembled WGS sequence"/>
</dbReference>
<evidence type="ECO:0000256" key="1">
    <source>
        <dbReference type="SAM" id="Phobius"/>
    </source>
</evidence>
<dbReference type="InParanoid" id="A0A5J5EH45"/>
<reference evidence="2 3" key="1">
    <citation type="submission" date="2019-09" db="EMBL/GenBank/DDBJ databases">
        <title>Draft genome of the ectomycorrhizal ascomycete Sphaerosporella brunnea.</title>
        <authorList>
            <consortium name="DOE Joint Genome Institute"/>
            <person name="Benucci G.M."/>
            <person name="Marozzi G."/>
            <person name="Antonielli L."/>
            <person name="Sanchez S."/>
            <person name="Marco P."/>
            <person name="Wang X."/>
            <person name="Falini L.B."/>
            <person name="Barry K."/>
            <person name="Haridas S."/>
            <person name="Lipzen A."/>
            <person name="Labutti K."/>
            <person name="Grigoriev I.V."/>
            <person name="Murat C."/>
            <person name="Martin F."/>
            <person name="Albertini E."/>
            <person name="Donnini D."/>
            <person name="Bonito G."/>
        </authorList>
    </citation>
    <scope>NUCLEOTIDE SEQUENCE [LARGE SCALE GENOMIC DNA]</scope>
    <source>
        <strain evidence="2 3">Sb_GMNB300</strain>
    </source>
</reference>
<sequence length="126" mass="14074">MRHDDLFPRDAPTERMYELDLDERVDNVEEAYQIRAHIARKWRAPWMRTVTMTVVVNITFVSVMAFGVTVVGIVFVATVSVSVWVAVITLPGIVSGATMSMWAKGGKNCETSVQITPGDARRLFSV</sequence>
<dbReference type="AlphaFoldDB" id="A0A5J5EH45"/>
<feature type="transmembrane region" description="Helical" evidence="1">
    <location>
        <begin position="50"/>
        <end position="77"/>
    </location>
</feature>
<comment type="caution">
    <text evidence="2">The sequence shown here is derived from an EMBL/GenBank/DDBJ whole genome shotgun (WGS) entry which is preliminary data.</text>
</comment>
<evidence type="ECO:0000313" key="3">
    <source>
        <dbReference type="Proteomes" id="UP000326924"/>
    </source>
</evidence>
<accession>A0A5J5EH45</accession>
<proteinExistence type="predicted"/>
<name>A0A5J5EH45_9PEZI</name>
<keyword evidence="1" id="KW-0812">Transmembrane</keyword>
<evidence type="ECO:0000313" key="2">
    <source>
        <dbReference type="EMBL" id="KAA8894601.1"/>
    </source>
</evidence>
<keyword evidence="1" id="KW-0472">Membrane</keyword>